<feature type="compositionally biased region" description="Acidic residues" evidence="1">
    <location>
        <begin position="116"/>
        <end position="128"/>
    </location>
</feature>
<reference evidence="2" key="1">
    <citation type="submission" date="2021-07" db="EMBL/GenBank/DDBJ databases">
        <authorList>
            <person name="Catto M.A."/>
            <person name="Jacobson A."/>
            <person name="Kennedy G."/>
            <person name="Labadie P."/>
            <person name="Hunt B.G."/>
            <person name="Srinivasan R."/>
        </authorList>
    </citation>
    <scope>NUCLEOTIDE SEQUENCE</scope>
    <source>
        <strain evidence="2">PL_HMW_Pooled</strain>
        <tissue evidence="2">Head</tissue>
    </source>
</reference>
<feature type="compositionally biased region" description="Polar residues" evidence="1">
    <location>
        <begin position="79"/>
        <end position="92"/>
    </location>
</feature>
<evidence type="ECO:0000256" key="1">
    <source>
        <dbReference type="SAM" id="MobiDB-lite"/>
    </source>
</evidence>
<name>A0AAE1LKP4_9NEOP</name>
<reference evidence="2" key="2">
    <citation type="journal article" date="2023" name="BMC Genomics">
        <title>Pest status, molecular evolution, and epigenetic factors derived from the genome assembly of Frankliniella fusca, a thysanopteran phytovirus vector.</title>
        <authorList>
            <person name="Catto M.A."/>
            <person name="Labadie P.E."/>
            <person name="Jacobson A.L."/>
            <person name="Kennedy G.G."/>
            <person name="Srinivasan R."/>
            <person name="Hunt B.G."/>
        </authorList>
    </citation>
    <scope>NUCLEOTIDE SEQUENCE</scope>
    <source>
        <strain evidence="2">PL_HMW_Pooled</strain>
    </source>
</reference>
<comment type="caution">
    <text evidence="2">The sequence shown here is derived from an EMBL/GenBank/DDBJ whole genome shotgun (WGS) entry which is preliminary data.</text>
</comment>
<protein>
    <submittedName>
        <fullName evidence="2">Amyloid-beta A4 protein</fullName>
    </submittedName>
</protein>
<sequence length="744" mass="84324">MATLTEFLQSKKISEKTIQKLIEEEYDLETFRGLTVDLLRLMNFKMSEVQVLLPLIEESQTYLHSVEVKGPDNVDRTEQSTLEASTTRTPGLSQDKDVVTDNLNLSPISPLKYDGENDDDDESSDGEECNPILEPYFSAKELAELSKYEKRNNVQQLLRYEAAAENSEVCNKELVKPCFESSESGSVAGRAQNSSSEKSCLQIVNTSLSREAPEASDAFEDQGPDNLSADLSEFRERNQDSCGTSNVRNKPNTLLTSERSSLSVGSSETLPTSRNQTVTLQGSSVSQTSTARTLVQPGSATGTSTLSGNRQQVQPSTSCSGRDKSNSSFEVGVYSLPDNFECIKPDLIKYDVLQILNEKIGDADKSKDVLRRLISNGILRDTKDRKLIIRVLTRHLYSLHPSDPSATTTKEKESMAKSFVRCFPKYCGPYDENTFPWDHVYCKAKNTGWIVNASRTLQSKNRQRSSKRLKLDESVAEEDTSDLDSEEEEKLRYLLPEQTEWREILDGMKHSYKKREKFRYEAGSIAAIHRKYNHLTSFKGEVLRQEFRLMRPKHEDMCKNFMNLQKKILELPEETSIELAFEDDTIRALVLLSQHLPHDIPNRQDGEVSQTSAKEEDIIEYLPSNTDLKEYLLLKRTKANKHVQPYLIGVKSAVSKKLQKHFLVLDEELMECQGAGGVPGGTLRAIDYLLKSYFVYHVSYPYGWRNTLHFLASSFLKAFEKHVPGRRKDAVTPSERELMLLLSQ</sequence>
<evidence type="ECO:0000313" key="3">
    <source>
        <dbReference type="Proteomes" id="UP001219518"/>
    </source>
</evidence>
<feature type="compositionally biased region" description="Polar residues" evidence="1">
    <location>
        <begin position="240"/>
        <end position="254"/>
    </location>
</feature>
<gene>
    <name evidence="2" type="ORF">KUF71_010779</name>
</gene>
<feature type="region of interest" description="Disordered" evidence="1">
    <location>
        <begin position="234"/>
        <end position="326"/>
    </location>
</feature>
<feature type="region of interest" description="Disordered" evidence="1">
    <location>
        <begin position="461"/>
        <end position="489"/>
    </location>
</feature>
<accession>A0AAE1LKP4</accession>
<keyword evidence="3" id="KW-1185">Reference proteome</keyword>
<dbReference type="AlphaFoldDB" id="A0AAE1LKP4"/>
<feature type="compositionally biased region" description="Low complexity" evidence="1">
    <location>
        <begin position="255"/>
        <end position="270"/>
    </location>
</feature>
<feature type="region of interest" description="Disordered" evidence="1">
    <location>
        <begin position="71"/>
        <end position="129"/>
    </location>
</feature>
<feature type="compositionally biased region" description="Acidic residues" evidence="1">
    <location>
        <begin position="474"/>
        <end position="488"/>
    </location>
</feature>
<proteinExistence type="predicted"/>
<evidence type="ECO:0000313" key="2">
    <source>
        <dbReference type="EMBL" id="KAK3921607.1"/>
    </source>
</evidence>
<feature type="compositionally biased region" description="Polar residues" evidence="1">
    <location>
        <begin position="271"/>
        <end position="320"/>
    </location>
</feature>
<dbReference type="EMBL" id="JAHWGI010001040">
    <property type="protein sequence ID" value="KAK3921607.1"/>
    <property type="molecule type" value="Genomic_DNA"/>
</dbReference>
<organism evidence="2 3">
    <name type="scientific">Frankliniella fusca</name>
    <dbReference type="NCBI Taxonomy" id="407009"/>
    <lineage>
        <taxon>Eukaryota</taxon>
        <taxon>Metazoa</taxon>
        <taxon>Ecdysozoa</taxon>
        <taxon>Arthropoda</taxon>
        <taxon>Hexapoda</taxon>
        <taxon>Insecta</taxon>
        <taxon>Pterygota</taxon>
        <taxon>Neoptera</taxon>
        <taxon>Paraneoptera</taxon>
        <taxon>Thysanoptera</taxon>
        <taxon>Terebrantia</taxon>
        <taxon>Thripoidea</taxon>
        <taxon>Thripidae</taxon>
        <taxon>Frankliniella</taxon>
    </lineage>
</organism>
<dbReference type="Proteomes" id="UP001219518">
    <property type="component" value="Unassembled WGS sequence"/>
</dbReference>